<dbReference type="PANTHER" id="PTHR31739">
    <property type="entry name" value="ENT-COPALYL DIPHOSPHATE SYNTHASE, CHLOROPLASTIC"/>
    <property type="match status" value="1"/>
</dbReference>
<comment type="caution">
    <text evidence="3">The sequence shown here is derived from an EMBL/GenBank/DDBJ whole genome shotgun (WGS) entry which is preliminary data.</text>
</comment>
<evidence type="ECO:0000256" key="1">
    <source>
        <dbReference type="ARBA" id="ARBA00022723"/>
    </source>
</evidence>
<proteinExistence type="predicted"/>
<evidence type="ECO:0000313" key="4">
    <source>
        <dbReference type="Proteomes" id="UP001206483"/>
    </source>
</evidence>
<feature type="domain" description="Squalene cyclase C-terminal" evidence="2">
    <location>
        <begin position="388"/>
        <end position="473"/>
    </location>
</feature>
<keyword evidence="1" id="KW-0479">Metal-binding</keyword>
<organism evidence="3 4">
    <name type="scientific">Kitasatospora paracochleata</name>
    <dbReference type="NCBI Taxonomy" id="58354"/>
    <lineage>
        <taxon>Bacteria</taxon>
        <taxon>Bacillati</taxon>
        <taxon>Actinomycetota</taxon>
        <taxon>Actinomycetes</taxon>
        <taxon>Kitasatosporales</taxon>
        <taxon>Streptomycetaceae</taxon>
        <taxon>Kitasatospora</taxon>
    </lineage>
</organism>
<dbReference type="Proteomes" id="UP001206483">
    <property type="component" value="Unassembled WGS sequence"/>
</dbReference>
<dbReference type="Pfam" id="PF13243">
    <property type="entry name" value="SQHop_cyclase_C"/>
    <property type="match status" value="1"/>
</dbReference>
<dbReference type="Gene3D" id="1.50.10.20">
    <property type="match status" value="1"/>
</dbReference>
<dbReference type="EMBL" id="JAMZDX010000002">
    <property type="protein sequence ID" value="MCP2309575.1"/>
    <property type="molecule type" value="Genomic_DNA"/>
</dbReference>
<dbReference type="InterPro" id="IPR050148">
    <property type="entry name" value="Terpene_synthase-like"/>
</dbReference>
<gene>
    <name evidence="3" type="ORF">FHR36_002699</name>
</gene>
<keyword evidence="4" id="KW-1185">Reference proteome</keyword>
<dbReference type="RefSeq" id="WP_253796661.1">
    <property type="nucleotide sequence ID" value="NZ_BAAAUB010000006.1"/>
</dbReference>
<reference evidence="3 4" key="1">
    <citation type="submission" date="2022-06" db="EMBL/GenBank/DDBJ databases">
        <title>Sequencing the genomes of 1000 actinobacteria strains.</title>
        <authorList>
            <person name="Klenk H.-P."/>
        </authorList>
    </citation>
    <scope>NUCLEOTIDE SEQUENCE [LARGE SCALE GENOMIC DNA]</scope>
    <source>
        <strain evidence="3 4">DSM 41656</strain>
    </source>
</reference>
<dbReference type="SUPFAM" id="SSF48239">
    <property type="entry name" value="Terpenoid cyclases/Protein prenyltransferases"/>
    <property type="match status" value="1"/>
</dbReference>
<evidence type="ECO:0000313" key="3">
    <source>
        <dbReference type="EMBL" id="MCP2309575.1"/>
    </source>
</evidence>
<evidence type="ECO:0000259" key="2">
    <source>
        <dbReference type="Pfam" id="PF13243"/>
    </source>
</evidence>
<dbReference type="InterPro" id="IPR008930">
    <property type="entry name" value="Terpenoid_cyclase/PrenylTrfase"/>
</dbReference>
<accession>A0ABT1IWP9</accession>
<protein>
    <recommendedName>
        <fullName evidence="2">Squalene cyclase C-terminal domain-containing protein</fullName>
    </recommendedName>
</protein>
<name>A0ABT1IWP9_9ACTN</name>
<dbReference type="PANTHER" id="PTHR31739:SF25">
    <property type="entry name" value="(E,E)-GERANYLLINALOOL SYNTHASE"/>
    <property type="match status" value="1"/>
</dbReference>
<dbReference type="Gene3D" id="1.50.10.160">
    <property type="match status" value="1"/>
</dbReference>
<dbReference type="InterPro" id="IPR032696">
    <property type="entry name" value="SQ_cyclase_C"/>
</dbReference>
<sequence length="542" mass="58221">MNEYQHHRTGTALATALVEHHPEDATQVGAAERLISAVDADPWGSVRPSLYETARVLSTAPWLPGGQTRVDHLLREQADDGSWGDGPAPYRLLPTLSAVEAVLAVLQREPGAGGATHRLAAAAARGLAALADLPSAGPWPDTAAAEILVPSLVAAVNERLDRPPVADLPHLGPWHRGSRPAVPGGYHAAAPEAVAGKCRAAGGVPLKLHHTFEGVARHIPDTLLPEADGLLGSSPAATAAWAASAPHSPQRQRAVDELAAVAHRYGGLFPEAAPITVFERLWVAAALARTGLPPAGVPTLRRWVDRIYDTEGVRGTPGLMVDADDTAMAVLVAALVDRPRDPAPLAMFDNGRHYDCYIGEDTGSLSANAHALQSLHAYLRHHPEEAETHRLVMGRVADWIIEHQQPQGHWTDKWHASPYYATERCVTALAPLRGLRRRRAIEAAAAWVLATQHDDGSWGIWGGTAEETAYAVKILLCTSGTAHNRALDRAEAFLRATAGTPGHRHPALWHDKTLYAPEAMIQAEVVAARRLLRTRHETEYLP</sequence>